<protein>
    <submittedName>
        <fullName evidence="2">3277_t:CDS:1</fullName>
    </submittedName>
</protein>
<feature type="region of interest" description="Disordered" evidence="1">
    <location>
        <begin position="45"/>
        <end position="73"/>
    </location>
</feature>
<organism evidence="2 3">
    <name type="scientific">Funneliformis caledonium</name>
    <dbReference type="NCBI Taxonomy" id="1117310"/>
    <lineage>
        <taxon>Eukaryota</taxon>
        <taxon>Fungi</taxon>
        <taxon>Fungi incertae sedis</taxon>
        <taxon>Mucoromycota</taxon>
        <taxon>Glomeromycotina</taxon>
        <taxon>Glomeromycetes</taxon>
        <taxon>Glomerales</taxon>
        <taxon>Glomeraceae</taxon>
        <taxon>Funneliformis</taxon>
    </lineage>
</organism>
<evidence type="ECO:0000313" key="3">
    <source>
        <dbReference type="Proteomes" id="UP000789570"/>
    </source>
</evidence>
<dbReference type="Proteomes" id="UP000789570">
    <property type="component" value="Unassembled WGS sequence"/>
</dbReference>
<feature type="compositionally biased region" description="Polar residues" evidence="1">
    <location>
        <begin position="45"/>
        <end position="55"/>
    </location>
</feature>
<dbReference type="EMBL" id="CAJVPQ010006004">
    <property type="protein sequence ID" value="CAG8679200.1"/>
    <property type="molecule type" value="Genomic_DNA"/>
</dbReference>
<sequence>MNPTNSQIQIPNSKSFSPSYNPTYYAVSQGNNNLIVSSQSNLEQVTESSTASSENMCHVVSTPPQADSMQSAP</sequence>
<reference evidence="2" key="1">
    <citation type="submission" date="2021-06" db="EMBL/GenBank/DDBJ databases">
        <authorList>
            <person name="Kallberg Y."/>
            <person name="Tangrot J."/>
            <person name="Rosling A."/>
        </authorList>
    </citation>
    <scope>NUCLEOTIDE SEQUENCE</scope>
    <source>
        <strain evidence="2">UK204</strain>
    </source>
</reference>
<name>A0A9N9ENU2_9GLOM</name>
<comment type="caution">
    <text evidence="2">The sequence shown here is derived from an EMBL/GenBank/DDBJ whole genome shotgun (WGS) entry which is preliminary data.</text>
</comment>
<feature type="compositionally biased region" description="Polar residues" evidence="1">
    <location>
        <begin position="62"/>
        <end position="73"/>
    </location>
</feature>
<feature type="non-terminal residue" evidence="2">
    <location>
        <position position="73"/>
    </location>
</feature>
<evidence type="ECO:0000313" key="2">
    <source>
        <dbReference type="EMBL" id="CAG8679200.1"/>
    </source>
</evidence>
<keyword evidence="3" id="KW-1185">Reference proteome</keyword>
<accession>A0A9N9ENU2</accession>
<gene>
    <name evidence="2" type="ORF">FCALED_LOCUS12409</name>
</gene>
<proteinExistence type="predicted"/>
<dbReference type="AlphaFoldDB" id="A0A9N9ENU2"/>
<evidence type="ECO:0000256" key="1">
    <source>
        <dbReference type="SAM" id="MobiDB-lite"/>
    </source>
</evidence>